<dbReference type="Gene3D" id="3.90.1530.10">
    <property type="entry name" value="Conserved hypothetical protein from pyrococcus furiosus pfu- 392566-001, ParB domain"/>
    <property type="match status" value="1"/>
</dbReference>
<keyword evidence="5" id="KW-0067">ATP-binding</keyword>
<keyword evidence="7" id="KW-0560">Oxidoreductase</keyword>
<dbReference type="AlphaFoldDB" id="A0A3M6T573"/>
<evidence type="ECO:0000256" key="1">
    <source>
        <dbReference type="ARBA" id="ARBA00009609"/>
    </source>
</evidence>
<organism evidence="11 12">
    <name type="scientific">Pocillopora damicornis</name>
    <name type="common">Cauliflower coral</name>
    <name type="synonym">Millepora damicornis</name>
    <dbReference type="NCBI Taxonomy" id="46731"/>
    <lineage>
        <taxon>Eukaryota</taxon>
        <taxon>Metazoa</taxon>
        <taxon>Cnidaria</taxon>
        <taxon>Anthozoa</taxon>
        <taxon>Hexacorallia</taxon>
        <taxon>Scleractinia</taxon>
        <taxon>Astrocoeniina</taxon>
        <taxon>Pocilloporidae</taxon>
        <taxon>Pocillopora</taxon>
    </lineage>
</organism>
<keyword evidence="3" id="KW-0488">Methylation</keyword>
<dbReference type="CDD" id="cd16395">
    <property type="entry name" value="Srx"/>
    <property type="match status" value="1"/>
</dbReference>
<comment type="similarity">
    <text evidence="1">Belongs to the sulfiredoxin family.</text>
</comment>
<dbReference type="PANTHER" id="PTHR21348:SF2">
    <property type="entry name" value="SULFIREDOXIN-1"/>
    <property type="match status" value="1"/>
</dbReference>
<comment type="caution">
    <text evidence="11">The sequence shown here is derived from an EMBL/GenBank/DDBJ whole genome shotgun (WGS) entry which is preliminary data.</text>
</comment>
<evidence type="ECO:0000256" key="7">
    <source>
        <dbReference type="ARBA" id="ARBA00023002"/>
    </source>
</evidence>
<dbReference type="OrthoDB" id="10023328at2759"/>
<dbReference type="Proteomes" id="UP000275408">
    <property type="component" value="Unassembled WGS sequence"/>
</dbReference>
<protein>
    <recommendedName>
        <fullName evidence="2">sulfiredoxin</fullName>
        <ecNumber evidence="2">1.8.98.2</ecNumber>
    </recommendedName>
</protein>
<keyword evidence="12" id="KW-1185">Reference proteome</keyword>
<dbReference type="SUPFAM" id="SSF110849">
    <property type="entry name" value="ParB/Sulfiredoxin"/>
    <property type="match status" value="1"/>
</dbReference>
<dbReference type="PANTHER" id="PTHR21348">
    <property type="match status" value="1"/>
</dbReference>
<dbReference type="STRING" id="46731.A0A3M6T573"/>
<evidence type="ECO:0000256" key="5">
    <source>
        <dbReference type="ARBA" id="ARBA00022840"/>
    </source>
</evidence>
<evidence type="ECO:0000256" key="4">
    <source>
        <dbReference type="ARBA" id="ARBA00022741"/>
    </source>
</evidence>
<dbReference type="EMBL" id="RCHS01004301">
    <property type="protein sequence ID" value="RMX36530.1"/>
    <property type="molecule type" value="Genomic_DNA"/>
</dbReference>
<dbReference type="InterPro" id="IPR003115">
    <property type="entry name" value="ParB_N"/>
</dbReference>
<dbReference type="EC" id="1.8.98.2" evidence="2"/>
<dbReference type="InterPro" id="IPR016692">
    <property type="entry name" value="Sulfiredoxin"/>
</dbReference>
<name>A0A3M6T573_POCDA</name>
<keyword evidence="8" id="KW-1015">Disulfide bond</keyword>
<sequence length="140" mass="15916">MIQKWPLRLVQSKFALICCITEPFMRSMAEGSSVHSDGIKEVHQVPMNVINRPIPSVLEEEKVQSLMKTIQDENARYSVPPIDVLWIKGRLGGDYFYSFGGCHRFEAYKRLNKNTIPCKLVKSTVEGLKVYLGSSLPDLK</sequence>
<evidence type="ECO:0000259" key="10">
    <source>
        <dbReference type="Pfam" id="PF02195"/>
    </source>
</evidence>
<dbReference type="InterPro" id="IPR036086">
    <property type="entry name" value="ParB/Sulfiredoxin_sf"/>
</dbReference>
<dbReference type="GO" id="GO:0005737">
    <property type="term" value="C:cytoplasm"/>
    <property type="evidence" value="ECO:0007669"/>
    <property type="project" value="TreeGrafter"/>
</dbReference>
<gene>
    <name evidence="11" type="ORF">pdam_00019467</name>
</gene>
<comment type="catalytic activity">
    <reaction evidence="9">
        <text>S-hydroxy-S-oxy-L-cysteinyl-[peroxiredoxin] + [protein]-dithiol + ATP = S-hydroxy-L-cysteinyl-[peroxiredoxin] + [protein]-disulfide + ADP + phosphate</text>
        <dbReference type="Rhea" id="RHEA:17545"/>
        <dbReference type="Rhea" id="RHEA-COMP:10593"/>
        <dbReference type="Rhea" id="RHEA-COMP:10594"/>
        <dbReference type="Rhea" id="RHEA-COMP:13681"/>
        <dbReference type="Rhea" id="RHEA-COMP:17976"/>
        <dbReference type="ChEBI" id="CHEBI:29950"/>
        <dbReference type="ChEBI" id="CHEBI:30616"/>
        <dbReference type="ChEBI" id="CHEBI:43474"/>
        <dbReference type="ChEBI" id="CHEBI:50058"/>
        <dbReference type="ChEBI" id="CHEBI:61973"/>
        <dbReference type="ChEBI" id="CHEBI:61974"/>
        <dbReference type="ChEBI" id="CHEBI:456216"/>
        <dbReference type="EC" id="1.8.98.2"/>
    </reaction>
</comment>
<evidence type="ECO:0000256" key="8">
    <source>
        <dbReference type="ARBA" id="ARBA00023157"/>
    </source>
</evidence>
<proteinExistence type="inferred from homology"/>
<keyword evidence="6" id="KW-0049">Antioxidant</keyword>
<dbReference type="GO" id="GO:0032542">
    <property type="term" value="F:sulfiredoxin activity"/>
    <property type="evidence" value="ECO:0007669"/>
    <property type="project" value="UniProtKB-EC"/>
</dbReference>
<dbReference type="Pfam" id="PF02195">
    <property type="entry name" value="ParB_N"/>
    <property type="match status" value="1"/>
</dbReference>
<dbReference type="GO" id="GO:0005524">
    <property type="term" value="F:ATP binding"/>
    <property type="evidence" value="ECO:0007669"/>
    <property type="project" value="UniProtKB-KW"/>
</dbReference>
<evidence type="ECO:0000256" key="6">
    <source>
        <dbReference type="ARBA" id="ARBA00022862"/>
    </source>
</evidence>
<accession>A0A3M6T573</accession>
<evidence type="ECO:0000256" key="3">
    <source>
        <dbReference type="ARBA" id="ARBA00022481"/>
    </source>
</evidence>
<evidence type="ECO:0000313" key="11">
    <source>
        <dbReference type="EMBL" id="RMX36530.1"/>
    </source>
</evidence>
<evidence type="ECO:0000256" key="2">
    <source>
        <dbReference type="ARBA" id="ARBA00013055"/>
    </source>
</evidence>
<dbReference type="OMA" id="SQIRRPI"/>
<feature type="domain" description="ParB-like N-terminal" evidence="10">
    <location>
        <begin position="40"/>
        <end position="135"/>
    </location>
</feature>
<evidence type="ECO:0000313" key="12">
    <source>
        <dbReference type="Proteomes" id="UP000275408"/>
    </source>
</evidence>
<keyword evidence="4" id="KW-0547">Nucleotide-binding</keyword>
<dbReference type="GO" id="GO:0034599">
    <property type="term" value="P:cellular response to oxidative stress"/>
    <property type="evidence" value="ECO:0007669"/>
    <property type="project" value="TreeGrafter"/>
</dbReference>
<dbReference type="FunFam" id="3.90.1530.10:FF:000001">
    <property type="entry name" value="Sulfiredoxin"/>
    <property type="match status" value="1"/>
</dbReference>
<reference evidence="11 12" key="1">
    <citation type="journal article" date="2018" name="Sci. Rep.">
        <title>Comparative analysis of the Pocillopora damicornis genome highlights role of immune system in coral evolution.</title>
        <authorList>
            <person name="Cunning R."/>
            <person name="Bay R.A."/>
            <person name="Gillette P."/>
            <person name="Baker A.C."/>
            <person name="Traylor-Knowles N."/>
        </authorList>
    </citation>
    <scope>NUCLEOTIDE SEQUENCE [LARGE SCALE GENOMIC DNA]</scope>
    <source>
        <strain evidence="11">RSMAS</strain>
        <tissue evidence="11">Whole animal</tissue>
    </source>
</reference>
<evidence type="ECO:0000256" key="9">
    <source>
        <dbReference type="ARBA" id="ARBA00047514"/>
    </source>
</evidence>